<dbReference type="Proteomes" id="UP000242381">
    <property type="component" value="Unassembled WGS sequence"/>
</dbReference>
<sequence length="282" mass="32280">MNSSTEINIAAYSPVPELQVTDISQYKKGIESHVVKYGVKWVIRKTTRNDITDQGLDGARGRPPADYLWRSLYKCHRAGSKQHAMAVQRTLQKNNPEEVVITVGGNDCHVLGSAEDLQYLSLSADVKEAILQRLQEGYNTRSVRFAMHRAFRLQNEVSTSIPHRGNFIHSEDMYNIFRRVFERAYKRHDNQNASVKLWLNHLETKNYNVFTDNDYDTETRDFSLDATHDTTAFKDGLLYTLVIRHAETGTGCPAAFLFTTDRSFLPITIDMSDVEENVISKR</sequence>
<organism evidence="1 2">
    <name type="scientific">Rhizopus microsporus</name>
    <dbReference type="NCBI Taxonomy" id="58291"/>
    <lineage>
        <taxon>Eukaryota</taxon>
        <taxon>Fungi</taxon>
        <taxon>Fungi incertae sedis</taxon>
        <taxon>Mucoromycota</taxon>
        <taxon>Mucoromycotina</taxon>
        <taxon>Mucoromycetes</taxon>
        <taxon>Mucorales</taxon>
        <taxon>Mucorineae</taxon>
        <taxon>Rhizopodaceae</taxon>
        <taxon>Rhizopus</taxon>
    </lineage>
</organism>
<dbReference type="AlphaFoldDB" id="A0A1X0S6G0"/>
<dbReference type="VEuPathDB" id="FungiDB:BCV72DRAFT_334370"/>
<name>A0A1X0S6G0_RHIZD</name>
<evidence type="ECO:0000313" key="1">
    <source>
        <dbReference type="EMBL" id="ORE19866.1"/>
    </source>
</evidence>
<dbReference type="EMBL" id="KV921303">
    <property type="protein sequence ID" value="ORE19866.1"/>
    <property type="molecule type" value="Genomic_DNA"/>
</dbReference>
<reference evidence="1 2" key="1">
    <citation type="journal article" date="2016" name="Proc. Natl. Acad. Sci. U.S.A.">
        <title>Lipid metabolic changes in an early divergent fungus govern the establishment of a mutualistic symbiosis with endobacteria.</title>
        <authorList>
            <person name="Lastovetsky O.A."/>
            <person name="Gaspar M.L."/>
            <person name="Mondo S.J."/>
            <person name="LaButti K.M."/>
            <person name="Sandor L."/>
            <person name="Grigoriev I.V."/>
            <person name="Henry S.A."/>
            <person name="Pawlowska T.E."/>
        </authorList>
    </citation>
    <scope>NUCLEOTIDE SEQUENCE [LARGE SCALE GENOMIC DNA]</scope>
    <source>
        <strain evidence="1 2">ATCC 11559</strain>
    </source>
</reference>
<proteinExistence type="predicted"/>
<protein>
    <submittedName>
        <fullName evidence="1">Uncharacterized protein</fullName>
    </submittedName>
</protein>
<gene>
    <name evidence="1" type="ORF">BCV71DRAFT_289916</name>
</gene>
<accession>A0A1X0S6G0</accession>
<evidence type="ECO:0000313" key="2">
    <source>
        <dbReference type="Proteomes" id="UP000242381"/>
    </source>
</evidence>